<gene>
    <name evidence="2" type="primary">Tbc1d2b</name>
    <name evidence="2" type="ORF">CEXT_655321</name>
</gene>
<dbReference type="InterPro" id="IPR050302">
    <property type="entry name" value="Rab_GAP_TBC_domain"/>
</dbReference>
<organism evidence="2 3">
    <name type="scientific">Caerostris extrusa</name>
    <name type="common">Bark spider</name>
    <name type="synonym">Caerostris bankana</name>
    <dbReference type="NCBI Taxonomy" id="172846"/>
    <lineage>
        <taxon>Eukaryota</taxon>
        <taxon>Metazoa</taxon>
        <taxon>Ecdysozoa</taxon>
        <taxon>Arthropoda</taxon>
        <taxon>Chelicerata</taxon>
        <taxon>Arachnida</taxon>
        <taxon>Araneae</taxon>
        <taxon>Araneomorphae</taxon>
        <taxon>Entelegynae</taxon>
        <taxon>Araneoidea</taxon>
        <taxon>Araneidae</taxon>
        <taxon>Caerostris</taxon>
    </lineage>
</organism>
<protein>
    <submittedName>
        <fullName evidence="2">TBC1 domain family member 2B</fullName>
    </submittedName>
</protein>
<dbReference type="AlphaFoldDB" id="A0AAV4U3Q3"/>
<comment type="caution">
    <text evidence="2">The sequence shown here is derived from an EMBL/GenBank/DDBJ whole genome shotgun (WGS) entry which is preliminary data.</text>
</comment>
<dbReference type="GO" id="GO:0031267">
    <property type="term" value="F:small GTPase binding"/>
    <property type="evidence" value="ECO:0007669"/>
    <property type="project" value="TreeGrafter"/>
</dbReference>
<keyword evidence="3" id="KW-1185">Reference proteome</keyword>
<dbReference type="GO" id="GO:0005096">
    <property type="term" value="F:GTPase activator activity"/>
    <property type="evidence" value="ECO:0007669"/>
    <property type="project" value="TreeGrafter"/>
</dbReference>
<dbReference type="Pfam" id="PF00566">
    <property type="entry name" value="RabGAP-TBC"/>
    <property type="match status" value="1"/>
</dbReference>
<dbReference type="PROSITE" id="PS50086">
    <property type="entry name" value="TBC_RABGAP"/>
    <property type="match status" value="1"/>
</dbReference>
<dbReference type="EMBL" id="BPLR01012238">
    <property type="protein sequence ID" value="GIY52413.1"/>
    <property type="molecule type" value="Genomic_DNA"/>
</dbReference>
<dbReference type="InterPro" id="IPR000195">
    <property type="entry name" value="Rab-GAP-TBC_dom"/>
</dbReference>
<feature type="domain" description="Rab-GAP TBC" evidence="1">
    <location>
        <begin position="1"/>
        <end position="78"/>
    </location>
</feature>
<dbReference type="PANTHER" id="PTHR47219">
    <property type="entry name" value="RAB GTPASE-ACTIVATING PROTEIN 1-LIKE"/>
    <property type="match status" value="1"/>
</dbReference>
<accession>A0AAV4U3Q3</accession>
<dbReference type="FunFam" id="1.10.8.270:FF:000026">
    <property type="entry name" value="TBC (Tre-2/Bub2/Cdc16) domain family"/>
    <property type="match status" value="1"/>
</dbReference>
<dbReference type="InterPro" id="IPR035969">
    <property type="entry name" value="Rab-GAP_TBC_sf"/>
</dbReference>
<evidence type="ECO:0000313" key="2">
    <source>
        <dbReference type="EMBL" id="GIY52413.1"/>
    </source>
</evidence>
<feature type="non-terminal residue" evidence="2">
    <location>
        <position position="1"/>
    </location>
</feature>
<dbReference type="PANTHER" id="PTHR47219:SF20">
    <property type="entry name" value="TBC1 DOMAIN FAMILY MEMBER 2B"/>
    <property type="match status" value="1"/>
</dbReference>
<reference evidence="2 3" key="1">
    <citation type="submission" date="2021-06" db="EMBL/GenBank/DDBJ databases">
        <title>Caerostris extrusa draft genome.</title>
        <authorList>
            <person name="Kono N."/>
            <person name="Arakawa K."/>
        </authorList>
    </citation>
    <scope>NUCLEOTIDE SEQUENCE [LARGE SCALE GENOMIC DNA]</scope>
</reference>
<sequence>RTAESEIPENHKRQISLDLLRTMPNNIQFCDRNSEGIQKMQSVLHAFCLHNPQLGYCQGMNFLVGMMLLFVDAEDAFW</sequence>
<evidence type="ECO:0000259" key="1">
    <source>
        <dbReference type="PROSITE" id="PS50086"/>
    </source>
</evidence>
<dbReference type="SUPFAM" id="SSF47923">
    <property type="entry name" value="Ypt/Rab-GAP domain of gyp1p"/>
    <property type="match status" value="1"/>
</dbReference>
<name>A0AAV4U3Q3_CAEEX</name>
<evidence type="ECO:0000313" key="3">
    <source>
        <dbReference type="Proteomes" id="UP001054945"/>
    </source>
</evidence>
<proteinExistence type="predicted"/>
<dbReference type="Gene3D" id="1.10.8.270">
    <property type="entry name" value="putative rabgap domain of human tbc1 domain family member 14 like domains"/>
    <property type="match status" value="1"/>
</dbReference>
<dbReference type="Proteomes" id="UP001054945">
    <property type="component" value="Unassembled WGS sequence"/>
</dbReference>